<protein>
    <recommendedName>
        <fullName evidence="4">Transmembrane protein</fullName>
    </recommendedName>
</protein>
<proteinExistence type="predicted"/>
<keyword evidence="1" id="KW-0472">Membrane</keyword>
<feature type="transmembrane region" description="Helical" evidence="1">
    <location>
        <begin position="119"/>
        <end position="138"/>
    </location>
</feature>
<dbReference type="EMBL" id="DXGD01000299">
    <property type="protein sequence ID" value="HIX00088.1"/>
    <property type="molecule type" value="Genomic_DNA"/>
</dbReference>
<evidence type="ECO:0000256" key="1">
    <source>
        <dbReference type="SAM" id="Phobius"/>
    </source>
</evidence>
<organism evidence="2 3">
    <name type="scientific">Candidatus Nesterenkonia stercoripullorum</name>
    <dbReference type="NCBI Taxonomy" id="2838701"/>
    <lineage>
        <taxon>Bacteria</taxon>
        <taxon>Bacillati</taxon>
        <taxon>Actinomycetota</taxon>
        <taxon>Actinomycetes</taxon>
        <taxon>Micrococcales</taxon>
        <taxon>Micrococcaceae</taxon>
        <taxon>Nesterenkonia</taxon>
    </lineage>
</organism>
<feature type="transmembrane region" description="Helical" evidence="1">
    <location>
        <begin position="94"/>
        <end position="113"/>
    </location>
</feature>
<evidence type="ECO:0000313" key="3">
    <source>
        <dbReference type="Proteomes" id="UP000824151"/>
    </source>
</evidence>
<feature type="transmembrane region" description="Helical" evidence="1">
    <location>
        <begin position="29"/>
        <end position="48"/>
    </location>
</feature>
<sequence length="154" mass="16634">MDKNSENGDALDEVAAARRRLADRLYTPWWYHPVLGLLLGLLILQLGGVLGRPAVLLMPVPVLGIIALGRIYRRLSGIDLYWADAPDGGQRGRSLLAVYVCGVIVCFAAGFVLSHQLGIAWTAWAISALLIVGTVVVGRRYDGLLRAQIRSAAS</sequence>
<dbReference type="Proteomes" id="UP000824151">
    <property type="component" value="Unassembled WGS sequence"/>
</dbReference>
<keyword evidence="1" id="KW-0812">Transmembrane</keyword>
<accession>A0A9D1UTG0</accession>
<name>A0A9D1UTG0_9MICC</name>
<evidence type="ECO:0008006" key="4">
    <source>
        <dbReference type="Google" id="ProtNLM"/>
    </source>
</evidence>
<evidence type="ECO:0000313" key="2">
    <source>
        <dbReference type="EMBL" id="HIX00088.1"/>
    </source>
</evidence>
<gene>
    <name evidence="2" type="ORF">H9871_08070</name>
</gene>
<dbReference type="AlphaFoldDB" id="A0A9D1UTG0"/>
<reference evidence="2" key="1">
    <citation type="journal article" date="2021" name="PeerJ">
        <title>Extensive microbial diversity within the chicken gut microbiome revealed by metagenomics and culture.</title>
        <authorList>
            <person name="Gilroy R."/>
            <person name="Ravi A."/>
            <person name="Getino M."/>
            <person name="Pursley I."/>
            <person name="Horton D.L."/>
            <person name="Alikhan N.F."/>
            <person name="Baker D."/>
            <person name="Gharbi K."/>
            <person name="Hall N."/>
            <person name="Watson M."/>
            <person name="Adriaenssens E.M."/>
            <person name="Foster-Nyarko E."/>
            <person name="Jarju S."/>
            <person name="Secka A."/>
            <person name="Antonio M."/>
            <person name="Oren A."/>
            <person name="Chaudhuri R.R."/>
            <person name="La Ragione R."/>
            <person name="Hildebrand F."/>
            <person name="Pallen M.J."/>
        </authorList>
    </citation>
    <scope>NUCLEOTIDE SEQUENCE</scope>
    <source>
        <strain evidence="2">ChiHejej3B27-3195</strain>
    </source>
</reference>
<comment type="caution">
    <text evidence="2">The sequence shown here is derived from an EMBL/GenBank/DDBJ whole genome shotgun (WGS) entry which is preliminary data.</text>
</comment>
<feature type="transmembrane region" description="Helical" evidence="1">
    <location>
        <begin position="54"/>
        <end position="73"/>
    </location>
</feature>
<keyword evidence="1" id="KW-1133">Transmembrane helix</keyword>
<reference evidence="2" key="2">
    <citation type="submission" date="2021-04" db="EMBL/GenBank/DDBJ databases">
        <authorList>
            <person name="Gilroy R."/>
        </authorList>
    </citation>
    <scope>NUCLEOTIDE SEQUENCE</scope>
    <source>
        <strain evidence="2">ChiHejej3B27-3195</strain>
    </source>
</reference>